<dbReference type="AlphaFoldDB" id="A0A7N0TNS6"/>
<dbReference type="Gene3D" id="3.80.10.10">
    <property type="entry name" value="Ribonuclease Inhibitor"/>
    <property type="match status" value="2"/>
</dbReference>
<comment type="subcellular location">
    <subcellularLocation>
        <location evidence="1">Membrane</location>
        <topology evidence="1">Single-pass membrane protein</topology>
    </subcellularLocation>
</comment>
<dbReference type="GO" id="GO:0016020">
    <property type="term" value="C:membrane"/>
    <property type="evidence" value="ECO:0007669"/>
    <property type="project" value="UniProtKB-SubCell"/>
</dbReference>
<feature type="chain" id="PRO_5029906931" description="Disease resistance R13L4/SHOC-2-like LRR domain-containing protein" evidence="7">
    <location>
        <begin position="21"/>
        <end position="418"/>
    </location>
</feature>
<dbReference type="Pfam" id="PF23598">
    <property type="entry name" value="LRR_14"/>
    <property type="match status" value="1"/>
</dbReference>
<feature type="signal peptide" evidence="7">
    <location>
        <begin position="1"/>
        <end position="20"/>
    </location>
</feature>
<proteinExistence type="predicted"/>
<keyword evidence="2" id="KW-0433">Leucine-rich repeat</keyword>
<dbReference type="Proteomes" id="UP000594263">
    <property type="component" value="Unplaced"/>
</dbReference>
<keyword evidence="6" id="KW-0472">Membrane</keyword>
<dbReference type="InterPro" id="IPR032675">
    <property type="entry name" value="LRR_dom_sf"/>
</dbReference>
<sequence length="418" mass="45702">MAHPLLIPIVMFLISEQCESKTHWADVQVLRHLKQALDPNSVPPASCVSTWDFSVDPCDNLYTEKFTCGFTCDLVAFDGTTHITDIQLDHAGYSGSIVSVPWPLTPHLRSLDLSTNYLSGSIPSSLSSLLQLRRLALSSNSFSGHIPNSIGILTNLEELYLNSNRFTGTVPHTFNGLQCLKRLELQQNKLSGPFPDLGSLPNLSFLDASDNTISGELPANFPTNLVQLTMRSNALQGTIPESLQHLNYLQVIDLSHNRLSGSVPHFLFSHQSLQQLTLTNNHFTSVQIPASFGTQSNLIALDVSQNQLQGLLPGFLAFMPRLSALSLENNIFTGFIPIQYALKAVFPPAGVSPWMRLLLGGNYLYGPIPSPFLGMKAGSATVNLAGNCFHKCPISLFFCQAAPQKSVNQCKNFVPVIP</sequence>
<evidence type="ECO:0000313" key="9">
    <source>
        <dbReference type="EnsemblPlants" id="Kaladp0040s0537.1.v1.1.CDS.1"/>
    </source>
</evidence>
<dbReference type="FunFam" id="3.80.10.10:FF:000095">
    <property type="entry name" value="LRR receptor-like serine/threonine-protein kinase GSO1"/>
    <property type="match status" value="1"/>
</dbReference>
<organism evidence="9 10">
    <name type="scientific">Kalanchoe fedtschenkoi</name>
    <name type="common">Lavender scallops</name>
    <name type="synonym">South American air plant</name>
    <dbReference type="NCBI Taxonomy" id="63787"/>
    <lineage>
        <taxon>Eukaryota</taxon>
        <taxon>Viridiplantae</taxon>
        <taxon>Streptophyta</taxon>
        <taxon>Embryophyta</taxon>
        <taxon>Tracheophyta</taxon>
        <taxon>Spermatophyta</taxon>
        <taxon>Magnoliopsida</taxon>
        <taxon>eudicotyledons</taxon>
        <taxon>Gunneridae</taxon>
        <taxon>Pentapetalae</taxon>
        <taxon>Saxifragales</taxon>
        <taxon>Crassulaceae</taxon>
        <taxon>Kalanchoe</taxon>
    </lineage>
</organism>
<evidence type="ECO:0000313" key="10">
    <source>
        <dbReference type="Proteomes" id="UP000594263"/>
    </source>
</evidence>
<dbReference type="Gramene" id="Kaladp0040s0537.1.v1.1">
    <property type="protein sequence ID" value="Kaladp0040s0537.1.v1.1.CDS.1"/>
    <property type="gene ID" value="Kaladp0040s0537.v1.1"/>
</dbReference>
<keyword evidence="4" id="KW-0677">Repeat</keyword>
<keyword evidence="3" id="KW-0812">Transmembrane</keyword>
<accession>A0A7N0TNS6</accession>
<dbReference type="PANTHER" id="PTHR48009:SF7">
    <property type="entry name" value="LEUCINE-RICH REPEAT (LRR) FAMILY PROTEIN"/>
    <property type="match status" value="1"/>
</dbReference>
<name>A0A7N0TNS6_KALFE</name>
<keyword evidence="7" id="KW-0732">Signal</keyword>
<dbReference type="InterPro" id="IPR053213">
    <property type="entry name" value="RLP29"/>
</dbReference>
<reference evidence="9" key="1">
    <citation type="submission" date="2021-01" db="UniProtKB">
        <authorList>
            <consortium name="EnsemblPlants"/>
        </authorList>
    </citation>
    <scope>IDENTIFICATION</scope>
</reference>
<evidence type="ECO:0000256" key="3">
    <source>
        <dbReference type="ARBA" id="ARBA00022692"/>
    </source>
</evidence>
<evidence type="ECO:0000256" key="5">
    <source>
        <dbReference type="ARBA" id="ARBA00022989"/>
    </source>
</evidence>
<evidence type="ECO:0000259" key="8">
    <source>
        <dbReference type="Pfam" id="PF23598"/>
    </source>
</evidence>
<feature type="domain" description="Disease resistance R13L4/SHOC-2-like LRR" evidence="8">
    <location>
        <begin position="106"/>
        <end position="330"/>
    </location>
</feature>
<keyword evidence="10" id="KW-1185">Reference proteome</keyword>
<dbReference type="OMA" id="PRMDAMR"/>
<evidence type="ECO:0000256" key="2">
    <source>
        <dbReference type="ARBA" id="ARBA00022614"/>
    </source>
</evidence>
<dbReference type="PRINTS" id="PR00019">
    <property type="entry name" value="LEURICHRPT"/>
</dbReference>
<dbReference type="SMART" id="SM00369">
    <property type="entry name" value="LRR_TYP"/>
    <property type="match status" value="6"/>
</dbReference>
<evidence type="ECO:0000256" key="1">
    <source>
        <dbReference type="ARBA" id="ARBA00004167"/>
    </source>
</evidence>
<dbReference type="EnsemblPlants" id="Kaladp0040s0537.1.v1.1">
    <property type="protein sequence ID" value="Kaladp0040s0537.1.v1.1.CDS.1"/>
    <property type="gene ID" value="Kaladp0040s0537.v1.1"/>
</dbReference>
<keyword evidence="5" id="KW-1133">Transmembrane helix</keyword>
<evidence type="ECO:0000256" key="4">
    <source>
        <dbReference type="ARBA" id="ARBA00022737"/>
    </source>
</evidence>
<dbReference type="PANTHER" id="PTHR48009">
    <property type="entry name" value="LEUCINE-RICH REPEAT (LRR) FAMILY PROTEIN"/>
    <property type="match status" value="1"/>
</dbReference>
<evidence type="ECO:0000256" key="6">
    <source>
        <dbReference type="ARBA" id="ARBA00023136"/>
    </source>
</evidence>
<protein>
    <recommendedName>
        <fullName evidence="8">Disease resistance R13L4/SHOC-2-like LRR domain-containing protein</fullName>
    </recommendedName>
</protein>
<evidence type="ECO:0000256" key="7">
    <source>
        <dbReference type="SAM" id="SignalP"/>
    </source>
</evidence>
<dbReference type="InterPro" id="IPR055414">
    <property type="entry name" value="LRR_R13L4/SHOC2-like"/>
</dbReference>
<dbReference type="SUPFAM" id="SSF52058">
    <property type="entry name" value="L domain-like"/>
    <property type="match status" value="1"/>
</dbReference>
<dbReference type="InterPro" id="IPR003591">
    <property type="entry name" value="Leu-rich_rpt_typical-subtyp"/>
</dbReference>